<evidence type="ECO:0000256" key="1">
    <source>
        <dbReference type="SAM" id="MobiDB-lite"/>
    </source>
</evidence>
<feature type="compositionally biased region" description="Low complexity" evidence="1">
    <location>
        <begin position="95"/>
        <end position="124"/>
    </location>
</feature>
<dbReference type="EMBL" id="CAAALY010029298">
    <property type="protein sequence ID" value="VEL16633.1"/>
    <property type="molecule type" value="Genomic_DNA"/>
</dbReference>
<reference evidence="2" key="1">
    <citation type="submission" date="2018-11" db="EMBL/GenBank/DDBJ databases">
        <authorList>
            <consortium name="Pathogen Informatics"/>
        </authorList>
    </citation>
    <scope>NUCLEOTIDE SEQUENCE</scope>
</reference>
<gene>
    <name evidence="2" type="ORF">PXEA_LOCUS10073</name>
</gene>
<evidence type="ECO:0000313" key="3">
    <source>
        <dbReference type="Proteomes" id="UP000784294"/>
    </source>
</evidence>
<feature type="compositionally biased region" description="Basic residues" evidence="1">
    <location>
        <begin position="125"/>
        <end position="148"/>
    </location>
</feature>
<protein>
    <submittedName>
        <fullName evidence="2">Uncharacterized protein</fullName>
    </submittedName>
</protein>
<feature type="region of interest" description="Disordered" evidence="1">
    <location>
        <begin position="63"/>
        <end position="148"/>
    </location>
</feature>
<comment type="caution">
    <text evidence="2">The sequence shown here is derived from an EMBL/GenBank/DDBJ whole genome shotgun (WGS) entry which is preliminary data.</text>
</comment>
<name>A0A3S5AHH8_9PLAT</name>
<organism evidence="2 3">
    <name type="scientific">Protopolystoma xenopodis</name>
    <dbReference type="NCBI Taxonomy" id="117903"/>
    <lineage>
        <taxon>Eukaryota</taxon>
        <taxon>Metazoa</taxon>
        <taxon>Spiralia</taxon>
        <taxon>Lophotrochozoa</taxon>
        <taxon>Platyhelminthes</taxon>
        <taxon>Monogenea</taxon>
        <taxon>Polyopisthocotylea</taxon>
        <taxon>Polystomatidea</taxon>
        <taxon>Polystomatidae</taxon>
        <taxon>Protopolystoma</taxon>
    </lineage>
</organism>
<keyword evidence="3" id="KW-1185">Reference proteome</keyword>
<dbReference type="AlphaFoldDB" id="A0A3S5AHH8"/>
<accession>A0A3S5AHH8</accession>
<sequence length="148" mass="16785">MFGRLAASHSRRVYWLPSCGHWSVSLTCSAGRPVRLAVWLPSARPPACLLAWLRLAPRVAVRTGRDSGHKPTPAMATSALTNQQINKHKNKTRTNKQTNKQTNLKQKTNKQTNIKTKNKQTNTKTKTRTNKQTNKHKTKNKKRTNKHA</sequence>
<proteinExistence type="predicted"/>
<dbReference type="Proteomes" id="UP000784294">
    <property type="component" value="Unassembled WGS sequence"/>
</dbReference>
<evidence type="ECO:0000313" key="2">
    <source>
        <dbReference type="EMBL" id="VEL16633.1"/>
    </source>
</evidence>